<protein>
    <submittedName>
        <fullName evidence="17">Disintegrin and metalloproteinase domain-containing protein 20-like</fullName>
    </submittedName>
</protein>
<keyword evidence="9" id="KW-0325">Glycoprotein</keyword>
<dbReference type="PROSITE" id="PS00427">
    <property type="entry name" value="DISINTEGRIN_1"/>
    <property type="match status" value="1"/>
</dbReference>
<dbReference type="PROSITE" id="PS50026">
    <property type="entry name" value="EGF_3"/>
    <property type="match status" value="1"/>
</dbReference>
<evidence type="ECO:0000256" key="2">
    <source>
        <dbReference type="ARBA" id="ARBA00004613"/>
    </source>
</evidence>
<dbReference type="GO" id="GO:0006508">
    <property type="term" value="P:proteolysis"/>
    <property type="evidence" value="ECO:0007669"/>
    <property type="project" value="InterPro"/>
</dbReference>
<feature type="domain" description="Disintegrin" evidence="15">
    <location>
        <begin position="317"/>
        <end position="404"/>
    </location>
</feature>
<dbReference type="GO" id="GO:0008584">
    <property type="term" value="P:male gonad development"/>
    <property type="evidence" value="ECO:0007669"/>
    <property type="project" value="TreeGrafter"/>
</dbReference>
<keyword evidence="10" id="KW-1199">Hemostasis impairing toxin</keyword>
<evidence type="ECO:0000259" key="14">
    <source>
        <dbReference type="PROSITE" id="PS50026"/>
    </source>
</evidence>
<sequence>MAEGEHLFSWWRLGAPHLGAVLPLLLFLSPGFVPTSSTYLYSEVIEPLQLETNSHYNSKLLRGGASGQVTVGTLRREEPKQNGGGEAPLFLVEAGGAMFGGGAAAPPLPQPWGHIQFGSLTYEIQPVENSSTFQHFIYRRDPQPQGPCVGIAEDGAGGPGREVRMVRAEEDPDVSSRQQADLNRTVNRYLEYYAVADKSTFLLYGGNETALVSVVFHMMHHVYTIFLPLGLHVYLVGMEIWTDKNYVTLHPHELSMNLNAFYEYVRYKLRHHEHFDHAGLMTNCSRLSNCSRLEYLKVIQKPEKTCLLDKPAQVFIMKECGNGVIDDEDEQCDCGIEEECRKNECCRKDCKFRKDIDCLYGLCCEKCKFSETGTRCREAASECDLPEFCNGTSYDCPTDVYKQDGTPCGNHNHCFLGRCLDLHTHCKALFGPDAREAPLSCFKEMNTRGDRFGNCGKDGSVYRKCLEKDVLCGRVQCVNVGKISRVATRQDVLQTPVEGATCWGTEFDLGEDVYDLGAVQDGTSCGPDKICLNRSCVDVAVLDFDCDPSVCRSRGVCNSNRNCHCSYGWAPPLCTDPGFGGSIDSGPPPPYQLPTIVIVGLFTLTGLVVLVAGVFISRHMDVL</sequence>
<dbReference type="SUPFAM" id="SSF57552">
    <property type="entry name" value="Blood coagulation inhibitor (disintegrin)"/>
    <property type="match status" value="1"/>
</dbReference>
<proteinExistence type="predicted"/>
<evidence type="ECO:0000256" key="13">
    <source>
        <dbReference type="SAM" id="Phobius"/>
    </source>
</evidence>
<dbReference type="GO" id="GO:0009897">
    <property type="term" value="C:external side of plasma membrane"/>
    <property type="evidence" value="ECO:0007669"/>
    <property type="project" value="TreeGrafter"/>
</dbReference>
<evidence type="ECO:0000256" key="10">
    <source>
        <dbReference type="ARBA" id="ARBA00023240"/>
    </source>
</evidence>
<dbReference type="PROSITE" id="PS50215">
    <property type="entry name" value="ADAM_MEPRO"/>
    <property type="match status" value="1"/>
</dbReference>
<evidence type="ECO:0000313" key="17">
    <source>
        <dbReference type="EMBL" id="KAK9402656.1"/>
    </source>
</evidence>
<dbReference type="InterPro" id="IPR006586">
    <property type="entry name" value="ADAM_Cys-rich"/>
</dbReference>
<evidence type="ECO:0000256" key="8">
    <source>
        <dbReference type="ARBA" id="ARBA00023157"/>
    </source>
</evidence>
<dbReference type="PROSITE" id="PS50214">
    <property type="entry name" value="DISINTEGRIN_2"/>
    <property type="match status" value="1"/>
</dbReference>
<organism evidence="17 18">
    <name type="scientific">Crotalus adamanteus</name>
    <name type="common">Eastern diamondback rattlesnake</name>
    <dbReference type="NCBI Taxonomy" id="8729"/>
    <lineage>
        <taxon>Eukaryota</taxon>
        <taxon>Metazoa</taxon>
        <taxon>Chordata</taxon>
        <taxon>Craniata</taxon>
        <taxon>Vertebrata</taxon>
        <taxon>Euteleostomi</taxon>
        <taxon>Lepidosauria</taxon>
        <taxon>Squamata</taxon>
        <taxon>Bifurcata</taxon>
        <taxon>Unidentata</taxon>
        <taxon>Episquamata</taxon>
        <taxon>Toxicofera</taxon>
        <taxon>Serpentes</taxon>
        <taxon>Colubroidea</taxon>
        <taxon>Viperidae</taxon>
        <taxon>Crotalinae</taxon>
        <taxon>Crotalus</taxon>
    </lineage>
</organism>
<dbReference type="Pfam" id="PF00200">
    <property type="entry name" value="Disintegrin"/>
    <property type="match status" value="1"/>
</dbReference>
<dbReference type="InterPro" id="IPR001590">
    <property type="entry name" value="Peptidase_M12B"/>
</dbReference>
<dbReference type="AlphaFoldDB" id="A0AAW1BLL2"/>
<keyword evidence="12" id="KW-0245">EGF-like domain</keyword>
<evidence type="ECO:0000256" key="1">
    <source>
        <dbReference type="ARBA" id="ARBA00004167"/>
    </source>
</evidence>
<dbReference type="SMART" id="SM00608">
    <property type="entry name" value="ACR"/>
    <property type="match status" value="1"/>
</dbReference>
<evidence type="ECO:0000256" key="7">
    <source>
        <dbReference type="ARBA" id="ARBA00023136"/>
    </source>
</evidence>
<keyword evidence="17" id="KW-0645">Protease</keyword>
<dbReference type="GO" id="GO:0090729">
    <property type="term" value="F:toxin activity"/>
    <property type="evidence" value="ECO:0007669"/>
    <property type="project" value="UniProtKB-KW"/>
</dbReference>
<dbReference type="Pfam" id="PF01421">
    <property type="entry name" value="Reprolysin"/>
    <property type="match status" value="1"/>
</dbReference>
<evidence type="ECO:0000256" key="4">
    <source>
        <dbReference type="ARBA" id="ARBA00022656"/>
    </source>
</evidence>
<dbReference type="SUPFAM" id="SSF55486">
    <property type="entry name" value="Metalloproteases ('zincins'), catalytic domain"/>
    <property type="match status" value="1"/>
</dbReference>
<dbReference type="GO" id="GO:0004222">
    <property type="term" value="F:metalloendopeptidase activity"/>
    <property type="evidence" value="ECO:0007669"/>
    <property type="project" value="InterPro"/>
</dbReference>
<keyword evidence="7 13" id="KW-0472">Membrane</keyword>
<keyword evidence="6 13" id="KW-1133">Transmembrane helix</keyword>
<dbReference type="InterPro" id="IPR018358">
    <property type="entry name" value="Disintegrin_CS"/>
</dbReference>
<keyword evidence="3" id="KW-0964">Secreted</keyword>
<dbReference type="FunFam" id="4.10.70.10:FF:000001">
    <property type="entry name" value="Disintegrin and metalloproteinase domain-containing protein 22"/>
    <property type="match status" value="1"/>
</dbReference>
<gene>
    <name evidence="17" type="ORF">NXF25_011012</name>
</gene>
<dbReference type="Pfam" id="PF08516">
    <property type="entry name" value="ADAM_CR"/>
    <property type="match status" value="1"/>
</dbReference>
<dbReference type="Proteomes" id="UP001474421">
    <property type="component" value="Unassembled WGS sequence"/>
</dbReference>
<keyword evidence="17" id="KW-0482">Metalloprotease</keyword>
<keyword evidence="18" id="KW-1185">Reference proteome</keyword>
<dbReference type="InterPro" id="IPR001762">
    <property type="entry name" value="Disintegrin_dom"/>
</dbReference>
<feature type="disulfide bond" evidence="11">
    <location>
        <begin position="376"/>
        <end position="396"/>
    </location>
</feature>
<keyword evidence="4" id="KW-0800">Toxin</keyword>
<evidence type="ECO:0000256" key="3">
    <source>
        <dbReference type="ARBA" id="ARBA00022525"/>
    </source>
</evidence>
<dbReference type="GO" id="GO:0005576">
    <property type="term" value="C:extracellular region"/>
    <property type="evidence" value="ECO:0007669"/>
    <property type="project" value="UniProtKB-SubCell"/>
</dbReference>
<evidence type="ECO:0000259" key="16">
    <source>
        <dbReference type="PROSITE" id="PS50215"/>
    </source>
</evidence>
<feature type="domain" description="EGF-like" evidence="14">
    <location>
        <begin position="542"/>
        <end position="575"/>
    </location>
</feature>
<reference evidence="17 18" key="1">
    <citation type="journal article" date="2024" name="Proc. Natl. Acad. Sci. U.S.A.">
        <title>The genetic regulatory architecture and epigenomic basis for age-related changes in rattlesnake venom.</title>
        <authorList>
            <person name="Hogan M.P."/>
            <person name="Holding M.L."/>
            <person name="Nystrom G.S."/>
            <person name="Colston T.J."/>
            <person name="Bartlett D.A."/>
            <person name="Mason A.J."/>
            <person name="Ellsworth S.A."/>
            <person name="Rautsaw R.M."/>
            <person name="Lawrence K.C."/>
            <person name="Strickland J.L."/>
            <person name="He B."/>
            <person name="Fraser P."/>
            <person name="Margres M.J."/>
            <person name="Gilbert D.M."/>
            <person name="Gibbs H.L."/>
            <person name="Parkinson C.L."/>
            <person name="Rokyta D.R."/>
        </authorList>
    </citation>
    <scope>NUCLEOTIDE SEQUENCE [LARGE SCALE GENOMIC DNA]</scope>
    <source>
        <strain evidence="17">DRR0105</strain>
    </source>
</reference>
<comment type="subcellular location">
    <subcellularLocation>
        <location evidence="1">Membrane</location>
        <topology evidence="1">Single-pass membrane protein</topology>
    </subcellularLocation>
    <subcellularLocation>
        <location evidence="2">Secreted</location>
    </subcellularLocation>
</comment>
<dbReference type="InterPro" id="IPR036436">
    <property type="entry name" value="Disintegrin_dom_sf"/>
</dbReference>
<keyword evidence="8 12" id="KW-1015">Disulfide bond</keyword>
<dbReference type="PROSITE" id="PS01186">
    <property type="entry name" value="EGF_2"/>
    <property type="match status" value="1"/>
</dbReference>
<evidence type="ECO:0000256" key="12">
    <source>
        <dbReference type="PROSITE-ProRule" id="PRU00076"/>
    </source>
</evidence>
<comment type="caution">
    <text evidence="12">Lacks conserved residue(s) required for the propagation of feature annotation.</text>
</comment>
<evidence type="ECO:0000256" key="6">
    <source>
        <dbReference type="ARBA" id="ARBA00022989"/>
    </source>
</evidence>
<name>A0AAW1BLL2_CROAD</name>
<dbReference type="InterPro" id="IPR024079">
    <property type="entry name" value="MetalloPept_cat_dom_sf"/>
</dbReference>
<dbReference type="GO" id="GO:1990913">
    <property type="term" value="C:sperm head plasma membrane"/>
    <property type="evidence" value="ECO:0007669"/>
    <property type="project" value="TreeGrafter"/>
</dbReference>
<dbReference type="PANTHER" id="PTHR11905">
    <property type="entry name" value="ADAM A DISINTEGRIN AND METALLOPROTEASE DOMAIN"/>
    <property type="match status" value="1"/>
</dbReference>
<evidence type="ECO:0000256" key="5">
    <source>
        <dbReference type="ARBA" id="ARBA00022692"/>
    </source>
</evidence>
<feature type="transmembrane region" description="Helical" evidence="13">
    <location>
        <begin position="593"/>
        <end position="616"/>
    </location>
</feature>
<dbReference type="PANTHER" id="PTHR11905:SF120">
    <property type="entry name" value="DISINTEGRIN AND METALLOPROTEINASE DOMAIN-CONTAINING PROTEIN 1A"/>
    <property type="match status" value="1"/>
</dbReference>
<keyword evidence="17" id="KW-0378">Hydrolase</keyword>
<dbReference type="InterPro" id="IPR000742">
    <property type="entry name" value="EGF"/>
</dbReference>
<dbReference type="Gene3D" id="3.40.390.10">
    <property type="entry name" value="Collagenase (Catalytic Domain)"/>
    <property type="match status" value="1"/>
</dbReference>
<evidence type="ECO:0000259" key="15">
    <source>
        <dbReference type="PROSITE" id="PS50214"/>
    </source>
</evidence>
<dbReference type="EMBL" id="JAOTOJ010000004">
    <property type="protein sequence ID" value="KAK9402656.1"/>
    <property type="molecule type" value="Genomic_DNA"/>
</dbReference>
<feature type="domain" description="Peptidase M12B" evidence="16">
    <location>
        <begin position="188"/>
        <end position="388"/>
    </location>
</feature>
<dbReference type="Gene3D" id="4.10.70.10">
    <property type="entry name" value="Disintegrin domain"/>
    <property type="match status" value="1"/>
</dbReference>
<dbReference type="SMART" id="SM00050">
    <property type="entry name" value="DISIN"/>
    <property type="match status" value="1"/>
</dbReference>
<keyword evidence="5 13" id="KW-0812">Transmembrane</keyword>
<evidence type="ECO:0000313" key="18">
    <source>
        <dbReference type="Proteomes" id="UP001474421"/>
    </source>
</evidence>
<feature type="disulfide bond" evidence="12">
    <location>
        <begin position="565"/>
        <end position="574"/>
    </location>
</feature>
<dbReference type="PRINTS" id="PR00289">
    <property type="entry name" value="DISINTEGRIN"/>
</dbReference>
<comment type="caution">
    <text evidence="17">The sequence shown here is derived from an EMBL/GenBank/DDBJ whole genome shotgun (WGS) entry which is preliminary data.</text>
</comment>
<evidence type="ECO:0000256" key="9">
    <source>
        <dbReference type="ARBA" id="ARBA00023180"/>
    </source>
</evidence>
<accession>A0AAW1BLL2</accession>
<evidence type="ECO:0000256" key="11">
    <source>
        <dbReference type="PROSITE-ProRule" id="PRU00068"/>
    </source>
</evidence>